<keyword evidence="3" id="KW-1185">Reference proteome</keyword>
<sequence>MEHLSKVGDWETFADVIRLSLFGIVLLPHLDNYVDHAAIDAFWACWKKNKNLVVVLDRIGLPFGQILSIVEKDPIPSLCSAKVTQLEETLAEIEEEKKT</sequence>
<dbReference type="InterPro" id="IPR056647">
    <property type="entry name" value="DUF7745"/>
</dbReference>
<comment type="caution">
    <text evidence="2">The sequence shown here is derived from an EMBL/GenBank/DDBJ whole genome shotgun (WGS) entry which is preliminary data.</text>
</comment>
<evidence type="ECO:0000313" key="3">
    <source>
        <dbReference type="Proteomes" id="UP000257109"/>
    </source>
</evidence>
<dbReference type="AlphaFoldDB" id="A0A371EPR4"/>
<protein>
    <recommendedName>
        <fullName evidence="1">DUF7745 domain-containing protein</fullName>
    </recommendedName>
</protein>
<name>A0A371EPR4_MUCPR</name>
<gene>
    <name evidence="2" type="ORF">CR513_53082</name>
</gene>
<feature type="domain" description="DUF7745" evidence="1">
    <location>
        <begin position="3"/>
        <end position="51"/>
    </location>
</feature>
<reference evidence="2" key="1">
    <citation type="submission" date="2018-05" db="EMBL/GenBank/DDBJ databases">
        <title>Draft genome of Mucuna pruriens seed.</title>
        <authorList>
            <person name="Nnadi N.E."/>
            <person name="Vos R."/>
            <person name="Hasami M.H."/>
            <person name="Devisetty U.K."/>
            <person name="Aguiy J.C."/>
        </authorList>
    </citation>
    <scope>NUCLEOTIDE SEQUENCE [LARGE SCALE GENOMIC DNA]</scope>
    <source>
        <strain evidence="2">JCA_2017</strain>
    </source>
</reference>
<evidence type="ECO:0000259" key="1">
    <source>
        <dbReference type="Pfam" id="PF24924"/>
    </source>
</evidence>
<organism evidence="2 3">
    <name type="scientific">Mucuna pruriens</name>
    <name type="common">Velvet bean</name>
    <name type="synonym">Dolichos pruriens</name>
    <dbReference type="NCBI Taxonomy" id="157652"/>
    <lineage>
        <taxon>Eukaryota</taxon>
        <taxon>Viridiplantae</taxon>
        <taxon>Streptophyta</taxon>
        <taxon>Embryophyta</taxon>
        <taxon>Tracheophyta</taxon>
        <taxon>Spermatophyta</taxon>
        <taxon>Magnoliopsida</taxon>
        <taxon>eudicotyledons</taxon>
        <taxon>Gunneridae</taxon>
        <taxon>Pentapetalae</taxon>
        <taxon>rosids</taxon>
        <taxon>fabids</taxon>
        <taxon>Fabales</taxon>
        <taxon>Fabaceae</taxon>
        <taxon>Papilionoideae</taxon>
        <taxon>50 kb inversion clade</taxon>
        <taxon>NPAAA clade</taxon>
        <taxon>indigoferoid/millettioid clade</taxon>
        <taxon>Phaseoleae</taxon>
        <taxon>Mucuna</taxon>
    </lineage>
</organism>
<proteinExistence type="predicted"/>
<accession>A0A371EPR4</accession>
<evidence type="ECO:0000313" key="2">
    <source>
        <dbReference type="EMBL" id="RDX67984.1"/>
    </source>
</evidence>
<dbReference type="Pfam" id="PF24924">
    <property type="entry name" value="DUF7745"/>
    <property type="match status" value="1"/>
</dbReference>
<feature type="non-terminal residue" evidence="2">
    <location>
        <position position="1"/>
    </location>
</feature>
<dbReference type="EMBL" id="QJKJ01012746">
    <property type="protein sequence ID" value="RDX67984.1"/>
    <property type="molecule type" value="Genomic_DNA"/>
</dbReference>
<dbReference type="Proteomes" id="UP000257109">
    <property type="component" value="Unassembled WGS sequence"/>
</dbReference>